<comment type="similarity">
    <text evidence="1">Belongs to the AAA ATPase family. RarA/MGS1/WRNIP1 subfamily.</text>
</comment>
<evidence type="ECO:0000259" key="4">
    <source>
        <dbReference type="SMART" id="SM00382"/>
    </source>
</evidence>
<keyword evidence="2" id="KW-0547">Nucleotide-binding</keyword>
<dbReference type="Gene3D" id="1.20.272.10">
    <property type="match status" value="1"/>
</dbReference>
<dbReference type="InterPro" id="IPR003593">
    <property type="entry name" value="AAA+_ATPase"/>
</dbReference>
<evidence type="ECO:0000256" key="2">
    <source>
        <dbReference type="ARBA" id="ARBA00022741"/>
    </source>
</evidence>
<dbReference type="SUPFAM" id="SSF48019">
    <property type="entry name" value="post-AAA+ oligomerization domain-like"/>
    <property type="match status" value="1"/>
</dbReference>
<name>A0ABP3XM73_9FIRM</name>
<evidence type="ECO:0000313" key="5">
    <source>
        <dbReference type="EMBL" id="GAA0865154.1"/>
    </source>
</evidence>
<keyword evidence="3" id="KW-0067">ATP-binding</keyword>
<dbReference type="Pfam" id="PF12002">
    <property type="entry name" value="MgsA_C"/>
    <property type="match status" value="1"/>
</dbReference>
<dbReference type="RefSeq" id="WP_346045807.1">
    <property type="nucleotide sequence ID" value="NZ_BAAACP010000013.1"/>
</dbReference>
<gene>
    <name evidence="5" type="ORF">GCM10008917_21420</name>
</gene>
<feature type="domain" description="AAA+ ATPase" evidence="4">
    <location>
        <begin position="37"/>
        <end position="154"/>
    </location>
</feature>
<dbReference type="InterPro" id="IPR032423">
    <property type="entry name" value="AAA_assoc_2"/>
</dbReference>
<dbReference type="Gene3D" id="1.10.8.60">
    <property type="match status" value="1"/>
</dbReference>
<dbReference type="InterPro" id="IPR003959">
    <property type="entry name" value="ATPase_AAA_core"/>
</dbReference>
<dbReference type="CDD" id="cd18139">
    <property type="entry name" value="HLD_clamp_RarA"/>
    <property type="match status" value="1"/>
</dbReference>
<dbReference type="InterPro" id="IPR021886">
    <property type="entry name" value="MgsA_C"/>
</dbReference>
<proteinExistence type="inferred from homology"/>
<dbReference type="SUPFAM" id="SSF52540">
    <property type="entry name" value="P-loop containing nucleoside triphosphate hydrolases"/>
    <property type="match status" value="1"/>
</dbReference>
<accession>A0ABP3XM73</accession>
<comment type="caution">
    <text evidence="5">The sequence shown here is derived from an EMBL/GenBank/DDBJ whole genome shotgun (WGS) entry which is preliminary data.</text>
</comment>
<dbReference type="InterPro" id="IPR051314">
    <property type="entry name" value="AAA_ATPase_RarA/MGS1/WRNIP1"/>
</dbReference>
<dbReference type="SMART" id="SM00382">
    <property type="entry name" value="AAA"/>
    <property type="match status" value="1"/>
</dbReference>
<evidence type="ECO:0000313" key="6">
    <source>
        <dbReference type="Proteomes" id="UP001400965"/>
    </source>
</evidence>
<evidence type="ECO:0000256" key="3">
    <source>
        <dbReference type="ARBA" id="ARBA00022840"/>
    </source>
</evidence>
<dbReference type="Pfam" id="PF16193">
    <property type="entry name" value="AAA_assoc_2"/>
    <property type="match status" value="1"/>
</dbReference>
<keyword evidence="6" id="KW-1185">Reference proteome</keyword>
<sequence>MQPLADRLRPQQIEDMVGQSHIIGKGKIINKLIENKTIPNMILYGPPGTGKTTLANIIANVTGKKYVKLNAVNCGVKEINEVIDSAKRDLFSYNGIILMLDEIQALNRKQQQSLLEVIEDGSVTLIASTADNPYFVVYKAILSRSTIFEFKQINKEDILKGLQRAIERLKSINTYESINVEDKALEYIAQTCNGDMRSALNKLELVFNVGINVVSNTVNITLDNVIECSSVKMLNYDKGGDDGYSILSAFHKSLRGSDIDASIHYLARLIKAGDIQGITRRLLCVASEDVGLAVPQAITITEACVSSALQLGFPEARIPLSQATIYLAQCPKSNSAVMAIESALADLDNIETGDIPIHLKDAHYSGAKNLGRGVDYKYPHNYPNHYVKQQYLPEAIKDKKYYIPGENKNEKSFKQYWDSVKNNT</sequence>
<dbReference type="Pfam" id="PF00004">
    <property type="entry name" value="AAA"/>
    <property type="match status" value="1"/>
</dbReference>
<organism evidence="5 6">
    <name type="scientific">Paraclostridium tenue</name>
    <dbReference type="NCBI Taxonomy" id="1737"/>
    <lineage>
        <taxon>Bacteria</taxon>
        <taxon>Bacillati</taxon>
        <taxon>Bacillota</taxon>
        <taxon>Clostridia</taxon>
        <taxon>Peptostreptococcales</taxon>
        <taxon>Peptostreptococcaceae</taxon>
        <taxon>Paraclostridium</taxon>
    </lineage>
</organism>
<dbReference type="Gene3D" id="1.10.3710.10">
    <property type="entry name" value="DNA polymerase III clamp loader subunits, C-terminal domain"/>
    <property type="match status" value="1"/>
</dbReference>
<dbReference type="PANTHER" id="PTHR13779:SF7">
    <property type="entry name" value="ATPASE WRNIP1"/>
    <property type="match status" value="1"/>
</dbReference>
<protein>
    <submittedName>
        <fullName evidence="5">Replication-associated recombination protein A</fullName>
    </submittedName>
</protein>
<dbReference type="Gene3D" id="3.40.50.300">
    <property type="entry name" value="P-loop containing nucleotide triphosphate hydrolases"/>
    <property type="match status" value="1"/>
</dbReference>
<evidence type="ECO:0000256" key="1">
    <source>
        <dbReference type="ARBA" id="ARBA00008959"/>
    </source>
</evidence>
<dbReference type="InterPro" id="IPR008921">
    <property type="entry name" value="DNA_pol3_clamp-load_cplx_C"/>
</dbReference>
<dbReference type="EMBL" id="BAAACP010000013">
    <property type="protein sequence ID" value="GAA0865154.1"/>
    <property type="molecule type" value="Genomic_DNA"/>
</dbReference>
<dbReference type="PANTHER" id="PTHR13779">
    <property type="entry name" value="WERNER HELICASE-INTERACTING PROTEIN 1 FAMILY MEMBER"/>
    <property type="match status" value="1"/>
</dbReference>
<dbReference type="CDD" id="cd00009">
    <property type="entry name" value="AAA"/>
    <property type="match status" value="1"/>
</dbReference>
<dbReference type="InterPro" id="IPR027417">
    <property type="entry name" value="P-loop_NTPase"/>
</dbReference>
<reference evidence="6" key="1">
    <citation type="journal article" date="2019" name="Int. J. Syst. Evol. Microbiol.">
        <title>The Global Catalogue of Microorganisms (GCM) 10K type strain sequencing project: providing services to taxonomists for standard genome sequencing and annotation.</title>
        <authorList>
            <consortium name="The Broad Institute Genomics Platform"/>
            <consortium name="The Broad Institute Genome Sequencing Center for Infectious Disease"/>
            <person name="Wu L."/>
            <person name="Ma J."/>
        </authorList>
    </citation>
    <scope>NUCLEOTIDE SEQUENCE [LARGE SCALE GENOMIC DNA]</scope>
    <source>
        <strain evidence="6">JCM 6486</strain>
    </source>
</reference>
<dbReference type="Proteomes" id="UP001400965">
    <property type="component" value="Unassembled WGS sequence"/>
</dbReference>